<feature type="region of interest" description="Disordered" evidence="1">
    <location>
        <begin position="48"/>
        <end position="72"/>
    </location>
</feature>
<evidence type="ECO:0000313" key="3">
    <source>
        <dbReference type="EMBL" id="MDF4024406.1"/>
    </source>
</evidence>
<gene>
    <name evidence="3" type="ORF">P3W24_05440</name>
</gene>
<proteinExistence type="predicted"/>
<keyword evidence="2" id="KW-0732">Signal</keyword>
<feature type="signal peptide" evidence="2">
    <location>
        <begin position="1"/>
        <end position="31"/>
    </location>
</feature>
<evidence type="ECO:0000256" key="2">
    <source>
        <dbReference type="SAM" id="SignalP"/>
    </source>
</evidence>
<evidence type="ECO:0000256" key="1">
    <source>
        <dbReference type="SAM" id="MobiDB-lite"/>
    </source>
</evidence>
<dbReference type="Proteomes" id="UP001528850">
    <property type="component" value="Unassembled WGS sequence"/>
</dbReference>
<sequence length="112" mass="11834">MHRFLASVQRRLTITILVIFALFATCAGASAMPCDAYDAGPAVTQVADHDDGDDAATASVPSIEDNTNLDDTFDVPPQHVVTLLRAAPSRPSGFVPGALAKRVHLDLRPPIA</sequence>
<dbReference type="EMBL" id="JARJJS010000001">
    <property type="protein sequence ID" value="MDF4024406.1"/>
    <property type="molecule type" value="Genomic_DNA"/>
</dbReference>
<reference evidence="3 4" key="1">
    <citation type="journal article" date="2024" name="Curr. Microbiol.">
        <title>Luteibacter sahnii sp. nov., A Novel Yellow-Colored Xanthomonadin Pigment Producing Probiotic Bacterium from Healthy Rice Seed Microbiome.</title>
        <authorList>
            <person name="Jaiswal G."/>
            <person name="Rana R."/>
            <person name="Nayak P.K."/>
            <person name="Chouhan R."/>
            <person name="Gandhi S.G."/>
            <person name="Patel H.K."/>
            <person name="Patil P.B."/>
        </authorList>
    </citation>
    <scope>NUCLEOTIDE SEQUENCE [LARGE SCALE GENOMIC DNA]</scope>
    <source>
        <strain evidence="3 4">PPL201</strain>
    </source>
</reference>
<evidence type="ECO:0008006" key="5">
    <source>
        <dbReference type="Google" id="ProtNLM"/>
    </source>
</evidence>
<evidence type="ECO:0000313" key="4">
    <source>
        <dbReference type="Proteomes" id="UP001528850"/>
    </source>
</evidence>
<keyword evidence="4" id="KW-1185">Reference proteome</keyword>
<comment type="caution">
    <text evidence="3">The sequence shown here is derived from an EMBL/GenBank/DDBJ whole genome shotgun (WGS) entry which is preliminary data.</text>
</comment>
<organism evidence="3 4">
    <name type="scientific">Luteibacter sahnii</name>
    <dbReference type="NCBI Taxonomy" id="3021977"/>
    <lineage>
        <taxon>Bacteria</taxon>
        <taxon>Pseudomonadati</taxon>
        <taxon>Pseudomonadota</taxon>
        <taxon>Gammaproteobacteria</taxon>
        <taxon>Lysobacterales</taxon>
        <taxon>Rhodanobacteraceae</taxon>
        <taxon>Luteibacter</taxon>
    </lineage>
</organism>
<feature type="chain" id="PRO_5046743659" description="Secreted protein" evidence="2">
    <location>
        <begin position="32"/>
        <end position="112"/>
    </location>
</feature>
<accession>A0ABT6B8I0</accession>
<name>A0ABT6B8I0_9GAMM</name>
<protein>
    <recommendedName>
        <fullName evidence="5">Secreted protein</fullName>
    </recommendedName>
</protein>